<proteinExistence type="predicted"/>
<keyword evidence="2" id="KW-1185">Reference proteome</keyword>
<accession>A0A512NHH4</accession>
<name>A0A512NHH4_9HYPH</name>
<dbReference type="SUPFAM" id="SSF109604">
    <property type="entry name" value="HD-domain/PDEase-like"/>
    <property type="match status" value="1"/>
</dbReference>
<dbReference type="Proteomes" id="UP000321058">
    <property type="component" value="Unassembled WGS sequence"/>
</dbReference>
<comment type="caution">
    <text evidence="1">The sequence shown here is derived from an EMBL/GenBank/DDBJ whole genome shotgun (WGS) entry which is preliminary data.</text>
</comment>
<dbReference type="RefSeq" id="WP_218037478.1">
    <property type="nucleotide sequence ID" value="NZ_BKAJ01000100.1"/>
</dbReference>
<sequence>MNASMSAAQRADAMEAEMAAELDYIVVKSRLHMMAEGDLSPPPNAGAMIRANPKLRVLMGDDPRLPAMPEKPTLIDFFKLRFGPSMHLLQSARHAVKGGLPEKMVLACLLHDIAGAGFIRGDHGYWGAQLVEPYVDEEVTWAIRAHQVLRFYADESVGYEYPQSYVTLFGADYRPDPYVEEDYKRMRDHKWYMSGRMITVHDIYSFDPNVHVELEEFTDIIGRNFRQPEQGLGFDNSPVAHMWRAMIRPAKYL</sequence>
<dbReference type="Gene3D" id="1.10.3210.10">
    <property type="entry name" value="Hypothetical protein af1432"/>
    <property type="match status" value="1"/>
</dbReference>
<dbReference type="AlphaFoldDB" id="A0A512NHH4"/>
<evidence type="ECO:0000313" key="2">
    <source>
        <dbReference type="Proteomes" id="UP000321058"/>
    </source>
</evidence>
<dbReference type="EMBL" id="BKAJ01000100">
    <property type="protein sequence ID" value="GEP58423.1"/>
    <property type="molecule type" value="Genomic_DNA"/>
</dbReference>
<evidence type="ECO:0000313" key="1">
    <source>
        <dbReference type="EMBL" id="GEP58423.1"/>
    </source>
</evidence>
<gene>
    <name evidence="1" type="ORF">RSO01_55890</name>
</gene>
<reference evidence="1 2" key="1">
    <citation type="submission" date="2019-07" db="EMBL/GenBank/DDBJ databases">
        <title>Whole genome shotgun sequence of Reyranella soli NBRC 108950.</title>
        <authorList>
            <person name="Hosoyama A."/>
            <person name="Uohara A."/>
            <person name="Ohji S."/>
            <person name="Ichikawa N."/>
        </authorList>
    </citation>
    <scope>NUCLEOTIDE SEQUENCE [LARGE SCALE GENOMIC DNA]</scope>
    <source>
        <strain evidence="1 2">NBRC 108950</strain>
    </source>
</reference>
<protein>
    <recommendedName>
        <fullName evidence="3">HD domain-containing protein</fullName>
    </recommendedName>
</protein>
<organism evidence="1 2">
    <name type="scientific">Reyranella soli</name>
    <dbReference type="NCBI Taxonomy" id="1230389"/>
    <lineage>
        <taxon>Bacteria</taxon>
        <taxon>Pseudomonadati</taxon>
        <taxon>Pseudomonadota</taxon>
        <taxon>Alphaproteobacteria</taxon>
        <taxon>Hyphomicrobiales</taxon>
        <taxon>Reyranellaceae</taxon>
        <taxon>Reyranella</taxon>
    </lineage>
</organism>
<evidence type="ECO:0008006" key="3">
    <source>
        <dbReference type="Google" id="ProtNLM"/>
    </source>
</evidence>